<keyword evidence="3" id="KW-0732">Signal</keyword>
<dbReference type="STRING" id="486041.B0DQT4"/>
<keyword evidence="2" id="KW-0812">Transmembrane</keyword>
<feature type="region of interest" description="Disordered" evidence="1">
    <location>
        <begin position="342"/>
        <end position="369"/>
    </location>
</feature>
<feature type="transmembrane region" description="Helical" evidence="2">
    <location>
        <begin position="209"/>
        <end position="237"/>
    </location>
</feature>
<keyword evidence="2" id="KW-0472">Membrane</keyword>
<dbReference type="Proteomes" id="UP000001194">
    <property type="component" value="Unassembled WGS sequence"/>
</dbReference>
<dbReference type="PANTHER" id="PTHR34883:SF15">
    <property type="entry name" value="EXTRACELLULAR SERINE-RICH PROTEIN"/>
    <property type="match status" value="1"/>
</dbReference>
<dbReference type="KEGG" id="lbc:LACBIDRAFT_307717"/>
<feature type="region of interest" description="Disordered" evidence="1">
    <location>
        <begin position="389"/>
        <end position="452"/>
    </location>
</feature>
<evidence type="ECO:0000313" key="4">
    <source>
        <dbReference type="EMBL" id="EDR03172.1"/>
    </source>
</evidence>
<keyword evidence="5" id="KW-1185">Reference proteome</keyword>
<dbReference type="CDD" id="cd00920">
    <property type="entry name" value="Cupredoxin"/>
    <property type="match status" value="1"/>
</dbReference>
<feature type="region of interest" description="Disordered" evidence="1">
    <location>
        <begin position="188"/>
        <end position="208"/>
    </location>
</feature>
<feature type="compositionally biased region" description="Basic and acidic residues" evidence="1">
    <location>
        <begin position="424"/>
        <end position="433"/>
    </location>
</feature>
<name>B0DQT4_LACBS</name>
<dbReference type="InterPro" id="IPR052953">
    <property type="entry name" value="Ser-rich/MCO-related"/>
</dbReference>
<dbReference type="RefSeq" id="XP_001886313.1">
    <property type="nucleotide sequence ID" value="XM_001886278.1"/>
</dbReference>
<evidence type="ECO:0000256" key="2">
    <source>
        <dbReference type="SAM" id="Phobius"/>
    </source>
</evidence>
<dbReference type="PANTHER" id="PTHR34883">
    <property type="entry name" value="SERINE-RICH PROTEIN, PUTATIVE-RELATED-RELATED"/>
    <property type="match status" value="1"/>
</dbReference>
<feature type="signal peptide" evidence="3">
    <location>
        <begin position="1"/>
        <end position="25"/>
    </location>
</feature>
<evidence type="ECO:0000313" key="5">
    <source>
        <dbReference type="Proteomes" id="UP000001194"/>
    </source>
</evidence>
<feature type="chain" id="PRO_5002747319" evidence="3">
    <location>
        <begin position="26"/>
        <end position="452"/>
    </location>
</feature>
<dbReference type="GeneID" id="6081935"/>
<dbReference type="InParanoid" id="B0DQT4"/>
<evidence type="ECO:0000256" key="1">
    <source>
        <dbReference type="SAM" id="MobiDB-lite"/>
    </source>
</evidence>
<proteinExistence type="predicted"/>
<accession>B0DQT4</accession>
<reference evidence="4 5" key="1">
    <citation type="journal article" date="2008" name="Nature">
        <title>The genome of Laccaria bicolor provides insights into mycorrhizal symbiosis.</title>
        <authorList>
            <person name="Martin F."/>
            <person name="Aerts A."/>
            <person name="Ahren D."/>
            <person name="Brun A."/>
            <person name="Danchin E.G.J."/>
            <person name="Duchaussoy F."/>
            <person name="Gibon J."/>
            <person name="Kohler A."/>
            <person name="Lindquist E."/>
            <person name="Pereda V."/>
            <person name="Salamov A."/>
            <person name="Shapiro H.J."/>
            <person name="Wuyts J."/>
            <person name="Blaudez D."/>
            <person name="Buee M."/>
            <person name="Brokstein P."/>
            <person name="Canbaeck B."/>
            <person name="Cohen D."/>
            <person name="Courty P.E."/>
            <person name="Coutinho P.M."/>
            <person name="Delaruelle C."/>
            <person name="Detter J.C."/>
            <person name="Deveau A."/>
            <person name="DiFazio S."/>
            <person name="Duplessis S."/>
            <person name="Fraissinet-Tachet L."/>
            <person name="Lucic E."/>
            <person name="Frey-Klett P."/>
            <person name="Fourrey C."/>
            <person name="Feussner I."/>
            <person name="Gay G."/>
            <person name="Grimwood J."/>
            <person name="Hoegger P.J."/>
            <person name="Jain P."/>
            <person name="Kilaru S."/>
            <person name="Labbe J."/>
            <person name="Lin Y.C."/>
            <person name="Legue V."/>
            <person name="Le Tacon F."/>
            <person name="Marmeisse R."/>
            <person name="Melayah D."/>
            <person name="Montanini B."/>
            <person name="Muratet M."/>
            <person name="Nehls U."/>
            <person name="Niculita-Hirzel H."/>
            <person name="Oudot-Le Secq M.P."/>
            <person name="Peter M."/>
            <person name="Quesneville H."/>
            <person name="Rajashekar B."/>
            <person name="Reich M."/>
            <person name="Rouhier N."/>
            <person name="Schmutz J."/>
            <person name="Yin T."/>
            <person name="Chalot M."/>
            <person name="Henrissat B."/>
            <person name="Kuees U."/>
            <person name="Lucas S."/>
            <person name="Van de Peer Y."/>
            <person name="Podila G.K."/>
            <person name="Polle A."/>
            <person name="Pukkila P.J."/>
            <person name="Richardson P.M."/>
            <person name="Rouze P."/>
            <person name="Sanders I.R."/>
            <person name="Stajich J.E."/>
            <person name="Tunlid A."/>
            <person name="Tuskan G."/>
            <person name="Grigoriev I.V."/>
        </authorList>
    </citation>
    <scope>NUCLEOTIDE SEQUENCE [LARGE SCALE GENOMIC DNA]</scope>
    <source>
        <strain evidence="5">S238N-H82 / ATCC MYA-4686</strain>
    </source>
</reference>
<dbReference type="HOGENOM" id="CLU_634674_0_0_1"/>
<dbReference type="InterPro" id="IPR008972">
    <property type="entry name" value="Cupredoxin"/>
</dbReference>
<dbReference type="OrthoDB" id="1921208at2759"/>
<protein>
    <submittedName>
        <fullName evidence="4">Predicted protein</fullName>
    </submittedName>
</protein>
<dbReference type="Gene3D" id="2.60.40.420">
    <property type="entry name" value="Cupredoxins - blue copper proteins"/>
    <property type="match status" value="1"/>
</dbReference>
<dbReference type="AlphaFoldDB" id="B0DQT4"/>
<feature type="compositionally biased region" description="Low complexity" evidence="1">
    <location>
        <begin position="354"/>
        <end position="364"/>
    </location>
</feature>
<dbReference type="SUPFAM" id="SSF49503">
    <property type="entry name" value="Cupredoxins"/>
    <property type="match status" value="1"/>
</dbReference>
<dbReference type="EMBL" id="DS547126">
    <property type="protein sequence ID" value="EDR03172.1"/>
    <property type="molecule type" value="Genomic_DNA"/>
</dbReference>
<sequence>MMVLAKLSATRVILAPALFFLCVVGQTSHTVTTGLQGSFFDPATLSVQLNDTVIFVFSGAVHTVTQSTFENPCVALPGGFNSGGAGTNNTAIPPPTWTLQITNVSAPIWYFCQVTRPQSHCAAGMVGVINTPSISMFQQFQAAAKAVSGTPAPVFTVALQGSGAFATAAPSTPPFTSPPASSVTVTVSASTTSSTTPTPTSKSSSSKNVGVIVGGAVGGVMGGIILIVLLAICWRTYSNGNRTPVRREPSPMVTQELGYQYRERPYTTMTADDPGTLSPSKSLNTVHRLESDGNMSAIASTSSPLMPMRQFDSRNSNPLVPVRRPVAGRSGTLAMQGHVQQNGSLSAIETPRNVDSSDVASTSSRSDRGAAAGIDIQSLAQEVAAVLRSTSANASPPPNTKEGQSRLIITNDDDSQVRLASTSGHRDNERDNMTTESPPPHYTIAGGGQRNW</sequence>
<keyword evidence="2" id="KW-1133">Transmembrane helix</keyword>
<gene>
    <name evidence="4" type="ORF">LACBIDRAFT_307717</name>
</gene>
<organism evidence="5">
    <name type="scientific">Laccaria bicolor (strain S238N-H82 / ATCC MYA-4686)</name>
    <name type="common">Bicoloured deceiver</name>
    <name type="synonym">Laccaria laccata var. bicolor</name>
    <dbReference type="NCBI Taxonomy" id="486041"/>
    <lineage>
        <taxon>Eukaryota</taxon>
        <taxon>Fungi</taxon>
        <taxon>Dikarya</taxon>
        <taxon>Basidiomycota</taxon>
        <taxon>Agaricomycotina</taxon>
        <taxon>Agaricomycetes</taxon>
        <taxon>Agaricomycetidae</taxon>
        <taxon>Agaricales</taxon>
        <taxon>Agaricineae</taxon>
        <taxon>Hydnangiaceae</taxon>
        <taxon>Laccaria</taxon>
    </lineage>
</organism>
<evidence type="ECO:0000256" key="3">
    <source>
        <dbReference type="SAM" id="SignalP"/>
    </source>
</evidence>